<gene>
    <name evidence="3" type="ORF">AN216_26145</name>
</gene>
<dbReference type="Gene3D" id="1.10.10.10">
    <property type="entry name" value="Winged helix-like DNA-binding domain superfamily/Winged helix DNA-binding domain"/>
    <property type="match status" value="1"/>
</dbReference>
<accession>A0A1E7JJ14</accession>
<dbReference type="EMBL" id="LJGU01000165">
    <property type="protein sequence ID" value="OEU86468.1"/>
    <property type="molecule type" value="Genomic_DNA"/>
</dbReference>
<dbReference type="Gene3D" id="3.30.420.40">
    <property type="match status" value="3"/>
</dbReference>
<dbReference type="InterPro" id="IPR036390">
    <property type="entry name" value="WH_DNA-bd_sf"/>
</dbReference>
<dbReference type="Proteomes" id="UP000176101">
    <property type="component" value="Unassembled WGS sequence"/>
</dbReference>
<sequence>MDGVRGHNLAALRRMNTLAVLRALRPHPQTFSQLTSSTGLSRPTVELLVEDLTGQGLVEETDNASGPGHSGRPAKRFRFRAESGFVVGVDIGLHKIVLLLSDLAGEVSAAEQEDVDPAMTGAERLAFLHTRLEQFLLDHRVRYEALWAICVGVPGVVDETGRILSIVVPEWTDLDLSRKLAGSFPCRIIAENDVNLATLAEHWRGAAQLADDVGCVLAGHRASCGIMINGRLHRGRHGAAGELGYLDQLGLTRGQDVLIWEGDRREDESEVEALARAAGQGDPAALDILDRYAALMAPGVAALVLAVDPELIVVSGGMTPAGETLTALLTKHLREITLHVPRLAVSTLGERGVALGAVRKALDSVDAALADTVGPLPPGPR</sequence>
<protein>
    <recommendedName>
        <fullName evidence="2">HTH iclR-type domain-containing protein</fullName>
    </recommendedName>
</protein>
<dbReference type="STRING" id="1075402.AN216_26145"/>
<dbReference type="OrthoDB" id="37575at2"/>
<name>A0A1E7JJ14_9ACTN</name>
<dbReference type="InterPro" id="IPR036388">
    <property type="entry name" value="WH-like_DNA-bd_sf"/>
</dbReference>
<evidence type="ECO:0000313" key="3">
    <source>
        <dbReference type="EMBL" id="OEU86468.1"/>
    </source>
</evidence>
<proteinExistence type="inferred from homology"/>
<dbReference type="PANTHER" id="PTHR18964:SF149">
    <property type="entry name" value="BIFUNCTIONAL UDP-N-ACETYLGLUCOSAMINE 2-EPIMERASE_N-ACETYLMANNOSAMINE KINASE"/>
    <property type="match status" value="1"/>
</dbReference>
<dbReference type="InterPro" id="IPR005471">
    <property type="entry name" value="Tscrpt_reg_IclR_N"/>
</dbReference>
<dbReference type="SUPFAM" id="SSF53067">
    <property type="entry name" value="Actin-like ATPase domain"/>
    <property type="match status" value="1"/>
</dbReference>
<evidence type="ECO:0000259" key="2">
    <source>
        <dbReference type="Pfam" id="PF09339"/>
    </source>
</evidence>
<evidence type="ECO:0000313" key="4">
    <source>
        <dbReference type="Proteomes" id="UP000176101"/>
    </source>
</evidence>
<dbReference type="PANTHER" id="PTHR18964">
    <property type="entry name" value="ROK (REPRESSOR, ORF, KINASE) FAMILY"/>
    <property type="match status" value="1"/>
</dbReference>
<dbReference type="AlphaFoldDB" id="A0A1E7JJ14"/>
<dbReference type="PATRIC" id="fig|1075402.3.peg.248"/>
<dbReference type="SUPFAM" id="SSF46785">
    <property type="entry name" value="Winged helix' DNA-binding domain"/>
    <property type="match status" value="1"/>
</dbReference>
<dbReference type="Pfam" id="PF00480">
    <property type="entry name" value="ROK"/>
    <property type="match status" value="1"/>
</dbReference>
<dbReference type="GO" id="GO:0003677">
    <property type="term" value="F:DNA binding"/>
    <property type="evidence" value="ECO:0007669"/>
    <property type="project" value="InterPro"/>
</dbReference>
<evidence type="ECO:0000256" key="1">
    <source>
        <dbReference type="ARBA" id="ARBA00006479"/>
    </source>
</evidence>
<dbReference type="GO" id="GO:0006355">
    <property type="term" value="P:regulation of DNA-templated transcription"/>
    <property type="evidence" value="ECO:0007669"/>
    <property type="project" value="InterPro"/>
</dbReference>
<feature type="domain" description="HTH iclR-type" evidence="2">
    <location>
        <begin position="16"/>
        <end position="60"/>
    </location>
</feature>
<dbReference type="Pfam" id="PF09339">
    <property type="entry name" value="HTH_IclR"/>
    <property type="match status" value="1"/>
</dbReference>
<keyword evidence="4" id="KW-1185">Reference proteome</keyword>
<comment type="caution">
    <text evidence="3">The sequence shown here is derived from an EMBL/GenBank/DDBJ whole genome shotgun (WGS) entry which is preliminary data.</text>
</comment>
<dbReference type="InterPro" id="IPR000600">
    <property type="entry name" value="ROK"/>
</dbReference>
<dbReference type="InterPro" id="IPR043129">
    <property type="entry name" value="ATPase_NBD"/>
</dbReference>
<organism evidence="3 4">
    <name type="scientific">Streptomyces oceani</name>
    <dbReference type="NCBI Taxonomy" id="1075402"/>
    <lineage>
        <taxon>Bacteria</taxon>
        <taxon>Bacillati</taxon>
        <taxon>Actinomycetota</taxon>
        <taxon>Actinomycetes</taxon>
        <taxon>Kitasatosporales</taxon>
        <taxon>Streptomycetaceae</taxon>
        <taxon>Streptomyces</taxon>
    </lineage>
</organism>
<comment type="similarity">
    <text evidence="1">Belongs to the ROK (NagC/XylR) family.</text>
</comment>
<reference evidence="3 4" key="1">
    <citation type="journal article" date="2016" name="Front. Microbiol.">
        <title>Comparative Genomics Analysis of Streptomyces Species Reveals Their Adaptation to the Marine Environment and Their Diversity at the Genomic Level.</title>
        <authorList>
            <person name="Tian X."/>
            <person name="Zhang Z."/>
            <person name="Yang T."/>
            <person name="Chen M."/>
            <person name="Li J."/>
            <person name="Chen F."/>
            <person name="Yang J."/>
            <person name="Li W."/>
            <person name="Zhang B."/>
            <person name="Zhang Z."/>
            <person name="Wu J."/>
            <person name="Zhang C."/>
            <person name="Long L."/>
            <person name="Xiao J."/>
        </authorList>
    </citation>
    <scope>NUCLEOTIDE SEQUENCE [LARGE SCALE GENOMIC DNA]</scope>
    <source>
        <strain evidence="3 4">SCSIO 02100</strain>
    </source>
</reference>
<dbReference type="RefSeq" id="WP_070199187.1">
    <property type="nucleotide sequence ID" value="NZ_LJGU01000165.1"/>
</dbReference>
<dbReference type="CDD" id="cd23763">
    <property type="entry name" value="ASKHA_ATPase_ROK"/>
    <property type="match status" value="1"/>
</dbReference>